<feature type="domain" description="HTH tetR-type" evidence="3">
    <location>
        <begin position="21"/>
        <end position="81"/>
    </location>
</feature>
<dbReference type="SUPFAM" id="SSF46689">
    <property type="entry name" value="Homeodomain-like"/>
    <property type="match status" value="1"/>
</dbReference>
<reference evidence="4 5" key="2">
    <citation type="journal article" date="2023" name="ChemBioChem">
        <title>Acyltransferase Domain Exchange between Two Independent Type I Polyketide Synthases in the Same Producer Strain of Macrolide Antibiotics.</title>
        <authorList>
            <person name="Kudo F."/>
            <person name="Kishikawa K."/>
            <person name="Tsuboi K."/>
            <person name="Kido T."/>
            <person name="Usui T."/>
            <person name="Hashimoto J."/>
            <person name="Shin-Ya K."/>
            <person name="Miyanaga A."/>
            <person name="Eguchi T."/>
        </authorList>
    </citation>
    <scope>NUCLEOTIDE SEQUENCE [LARGE SCALE GENOMIC DNA]</scope>
    <source>
        <strain evidence="4 5">A-8890</strain>
    </source>
</reference>
<accession>A0ABM9SCR9</accession>
<sequence length="215" mass="23010">MIRKNGRVTTSATDDLWGEAGPGSRRILEAALTAFAARGYHGASTRDIAAAAGMSPSAVYAHHRTKEDLLYAISLAGHRSALAAVERALGEEVTAVGRLRALVHDYTAWHARHHQLARVVQYELGALAPDHRDEILRLRRRTEEVVLDEIAAGIASGAFRTEDPGGVALAVLSLGVDVSRWYAPGGHHTPVSLGRRYATLVLAMLGTDHRSATAG</sequence>
<keyword evidence="1 2" id="KW-0238">DNA-binding</keyword>
<dbReference type="PRINTS" id="PR00455">
    <property type="entry name" value="HTHTETR"/>
</dbReference>
<protein>
    <recommendedName>
        <fullName evidence="3">HTH tetR-type domain-containing protein</fullName>
    </recommendedName>
</protein>
<name>A0ABM9SCR9_9ACTN</name>
<evidence type="ECO:0000256" key="2">
    <source>
        <dbReference type="PROSITE-ProRule" id="PRU00335"/>
    </source>
</evidence>
<dbReference type="PANTHER" id="PTHR30055">
    <property type="entry name" value="HTH-TYPE TRANSCRIPTIONAL REGULATOR RUTR"/>
    <property type="match status" value="1"/>
</dbReference>
<dbReference type="PROSITE" id="PS50977">
    <property type="entry name" value="HTH_TETR_2"/>
    <property type="match status" value="1"/>
</dbReference>
<proteinExistence type="predicted"/>
<dbReference type="Gene3D" id="1.10.357.10">
    <property type="entry name" value="Tetracycline Repressor, domain 2"/>
    <property type="match status" value="1"/>
</dbReference>
<evidence type="ECO:0000313" key="4">
    <source>
        <dbReference type="EMBL" id="BBC38633.1"/>
    </source>
</evidence>
<dbReference type="SUPFAM" id="SSF48498">
    <property type="entry name" value="Tetracyclin repressor-like, C-terminal domain"/>
    <property type="match status" value="1"/>
</dbReference>
<dbReference type="PANTHER" id="PTHR30055:SF200">
    <property type="entry name" value="HTH-TYPE TRANSCRIPTIONAL REPRESSOR BDCR"/>
    <property type="match status" value="1"/>
</dbReference>
<evidence type="ECO:0000256" key="1">
    <source>
        <dbReference type="ARBA" id="ARBA00023125"/>
    </source>
</evidence>
<dbReference type="InterPro" id="IPR036271">
    <property type="entry name" value="Tet_transcr_reg_TetR-rel_C_sf"/>
</dbReference>
<dbReference type="EMBL" id="AP018448">
    <property type="protein sequence ID" value="BBC38633.1"/>
    <property type="molecule type" value="Genomic_DNA"/>
</dbReference>
<evidence type="ECO:0000259" key="3">
    <source>
        <dbReference type="PROSITE" id="PS50977"/>
    </source>
</evidence>
<dbReference type="InterPro" id="IPR009057">
    <property type="entry name" value="Homeodomain-like_sf"/>
</dbReference>
<gene>
    <name evidence="4" type="ORF">SGFS_099270</name>
</gene>
<organism evidence="4 5">
    <name type="scientific">Streptomyces graminofaciens</name>
    <dbReference type="NCBI Taxonomy" id="68212"/>
    <lineage>
        <taxon>Bacteria</taxon>
        <taxon>Bacillati</taxon>
        <taxon>Actinomycetota</taxon>
        <taxon>Actinomycetes</taxon>
        <taxon>Kitasatosporales</taxon>
        <taxon>Streptomycetaceae</taxon>
        <taxon>Streptomyces</taxon>
    </lineage>
</organism>
<dbReference type="Proteomes" id="UP001321542">
    <property type="component" value="Chromosome"/>
</dbReference>
<feature type="DNA-binding region" description="H-T-H motif" evidence="2">
    <location>
        <begin position="44"/>
        <end position="63"/>
    </location>
</feature>
<keyword evidence="5" id="KW-1185">Reference proteome</keyword>
<dbReference type="InterPro" id="IPR001647">
    <property type="entry name" value="HTH_TetR"/>
</dbReference>
<evidence type="ECO:0000313" key="5">
    <source>
        <dbReference type="Proteomes" id="UP001321542"/>
    </source>
</evidence>
<dbReference type="Pfam" id="PF17932">
    <property type="entry name" value="TetR_C_24"/>
    <property type="match status" value="1"/>
</dbReference>
<dbReference type="InterPro" id="IPR050109">
    <property type="entry name" value="HTH-type_TetR-like_transc_reg"/>
</dbReference>
<dbReference type="InterPro" id="IPR041490">
    <property type="entry name" value="KstR2_TetR_C"/>
</dbReference>
<dbReference type="Pfam" id="PF00440">
    <property type="entry name" value="TetR_N"/>
    <property type="match status" value="1"/>
</dbReference>
<reference evidence="4 5" key="1">
    <citation type="journal article" date="2010" name="ChemBioChem">
        <title>Cloning and characterization of the biosynthetic gene cluster of 16-membered macrolide antibiotic FD-891: involvement of a dual functional cytochrome P450 monooxygenase catalyzing epoxidation and hydroxylation.</title>
        <authorList>
            <person name="Kudo F."/>
            <person name="Motegi A."/>
            <person name="Mizoue K."/>
            <person name="Eguchi T."/>
        </authorList>
    </citation>
    <scope>NUCLEOTIDE SEQUENCE [LARGE SCALE GENOMIC DNA]</scope>
    <source>
        <strain evidence="4 5">A-8890</strain>
    </source>
</reference>